<sequence length="1057" mass="113629">MELGHAKRRCVLAALVMEANQPVPVGQLIDRVWGDHPPSTVRNVLYGYVAQLRRGLEALPEDSGRPRLGRQSGGYTLRLRPEAVDLHRFRRTVARARAAADDQRTAAELRQALALWRGPAFRDLSSPWLDGVREALERERRTVLAECHAAELRLGRHAQLLGELEEMSAAHPLDEVLLRNLMTALYRSGQSAVALEHYERTRRMLATELGIDPGPESRELHERILRSDPALRGDPALRRDGPPPAGGTRLVRTPEHTPPVPAQLPHGVRDFAGRGADLARLNRIGHSVGPSEFRSAGSSIVAVVGGPGMGKSALAVRWASDLIDQFPDGQLYLPLNAHDAHRGPMEPGEALPRLLGSLGVPPGDVPRTVDEQAAQYRSLLAARRMIVLLDDAADSAQVRPLLPGSPGCLVVVTARGRLPGLAAHEGAHCLTLDVLPPGDALALLRSVLGAERVAAEPEAALDLARLCGRMPLAMRAAAANLAQAPESAIGEAVAELAQEGPMAARTLFTGQHHVLREAFDLSLRTLSAPARRLFRRMSLVPGPDVDARAAAVLCDVSTHRARWLLDELVERHLVHPRAPGRYELREPLRSYAADRLAAEEDPGRCTAALHRLFDRYLELVVSASRQFGVPGPAPCAPVGDRGDADPPVSVADALRCLEEERANLLAAVHHAARHGPHPLAWGLVDALRGFFRLRPFGTEWRAAAQSGLDAARRAGDRAAETLMETAVAQACVGLGHYEEALDHCSRVLEGAARQGLREAEAAAAVERGFLQWALGSLLEASASLAAAVETARSAGLPLEETRALRGLGLVHYDLGAPRLALRHFDWGLDAARRTGALHCELYLLLHRGRVLHRLGQLDAAYEHLTQALAGGQEYAFSQAEALALAFLGALHADAGRPGAALDQVGRALRRVDASGDPRVASECLSAVARALLTLGHPERAAEHYRRALGAAREVRYRRGVVGAMAGLAGALAASGAAGEAEEHGRRALALARGLRMRLLESDALTALATIKPETLHDRWSRPPGGHPEDLVHCATTLRALLDSLWAREGAPGQPRPA</sequence>
<evidence type="ECO:0000259" key="8">
    <source>
        <dbReference type="PROSITE" id="PS51755"/>
    </source>
</evidence>
<dbReference type="AlphaFoldDB" id="A0A6G4X413"/>
<keyword evidence="3" id="KW-0805">Transcription regulation</keyword>
<dbReference type="SUPFAM" id="SSF52540">
    <property type="entry name" value="P-loop containing nucleoside triphosphate hydrolases"/>
    <property type="match status" value="1"/>
</dbReference>
<dbReference type="SUPFAM" id="SSF48452">
    <property type="entry name" value="TPR-like"/>
    <property type="match status" value="3"/>
</dbReference>
<feature type="DNA-binding region" description="OmpR/PhoB-type" evidence="6">
    <location>
        <begin position="1"/>
        <end position="79"/>
    </location>
</feature>
<dbReference type="CDD" id="cd15831">
    <property type="entry name" value="BTAD"/>
    <property type="match status" value="1"/>
</dbReference>
<comment type="similarity">
    <text evidence="1">Belongs to the AfsR/DnrI/RedD regulatory family.</text>
</comment>
<reference evidence="9 10" key="1">
    <citation type="submission" date="2020-02" db="EMBL/GenBank/DDBJ databases">
        <title>Whole-genome analyses of novel actinobacteria.</title>
        <authorList>
            <person name="Sahin N."/>
            <person name="Tatar D."/>
        </authorList>
    </citation>
    <scope>NUCLEOTIDE SEQUENCE [LARGE SCALE GENOMIC DNA]</scope>
    <source>
        <strain evidence="9 10">SB3404</strain>
    </source>
</reference>
<dbReference type="PRINTS" id="PR00364">
    <property type="entry name" value="DISEASERSIST"/>
</dbReference>
<dbReference type="Proteomes" id="UP000477722">
    <property type="component" value="Unassembled WGS sequence"/>
</dbReference>
<dbReference type="SUPFAM" id="SSF46894">
    <property type="entry name" value="C-terminal effector domain of the bipartite response regulators"/>
    <property type="match status" value="1"/>
</dbReference>
<dbReference type="RefSeq" id="WP_165301973.1">
    <property type="nucleotide sequence ID" value="NZ_JAAKZZ010000429.1"/>
</dbReference>
<dbReference type="InterPro" id="IPR011990">
    <property type="entry name" value="TPR-like_helical_dom_sf"/>
</dbReference>
<dbReference type="SMART" id="SM00862">
    <property type="entry name" value="Trans_reg_C"/>
    <property type="match status" value="1"/>
</dbReference>
<evidence type="ECO:0000256" key="5">
    <source>
        <dbReference type="ARBA" id="ARBA00023163"/>
    </source>
</evidence>
<evidence type="ECO:0000256" key="7">
    <source>
        <dbReference type="SAM" id="MobiDB-lite"/>
    </source>
</evidence>
<protein>
    <submittedName>
        <fullName evidence="9">Transcriptional regulator</fullName>
    </submittedName>
</protein>
<organism evidence="9 10">
    <name type="scientific">Streptomyces boncukensis</name>
    <dbReference type="NCBI Taxonomy" id="2711219"/>
    <lineage>
        <taxon>Bacteria</taxon>
        <taxon>Bacillati</taxon>
        <taxon>Actinomycetota</taxon>
        <taxon>Actinomycetes</taxon>
        <taxon>Kitasatosporales</taxon>
        <taxon>Streptomycetaceae</taxon>
        <taxon>Streptomyces</taxon>
    </lineage>
</organism>
<dbReference type="Pfam" id="PF00486">
    <property type="entry name" value="Trans_reg_C"/>
    <property type="match status" value="1"/>
</dbReference>
<dbReference type="InterPro" id="IPR051677">
    <property type="entry name" value="AfsR-DnrI-RedD_regulator"/>
</dbReference>
<evidence type="ECO:0000256" key="4">
    <source>
        <dbReference type="ARBA" id="ARBA00023125"/>
    </source>
</evidence>
<dbReference type="Gene3D" id="3.40.50.300">
    <property type="entry name" value="P-loop containing nucleotide triphosphate hydrolases"/>
    <property type="match status" value="1"/>
</dbReference>
<dbReference type="GO" id="GO:0006355">
    <property type="term" value="P:regulation of DNA-templated transcription"/>
    <property type="evidence" value="ECO:0007669"/>
    <property type="project" value="InterPro"/>
</dbReference>
<dbReference type="Gene3D" id="1.10.10.10">
    <property type="entry name" value="Winged helix-like DNA-binding domain superfamily/Winged helix DNA-binding domain"/>
    <property type="match status" value="1"/>
</dbReference>
<evidence type="ECO:0000313" key="9">
    <source>
        <dbReference type="EMBL" id="NGO72279.1"/>
    </source>
</evidence>
<dbReference type="GO" id="GO:0003677">
    <property type="term" value="F:DNA binding"/>
    <property type="evidence" value="ECO:0007669"/>
    <property type="project" value="UniProtKB-UniRule"/>
</dbReference>
<dbReference type="InterPro" id="IPR001867">
    <property type="entry name" value="OmpR/PhoB-type_DNA-bd"/>
</dbReference>
<proteinExistence type="inferred from homology"/>
<dbReference type="Gene3D" id="1.25.40.10">
    <property type="entry name" value="Tetratricopeptide repeat domain"/>
    <property type="match status" value="3"/>
</dbReference>
<dbReference type="InterPro" id="IPR027417">
    <property type="entry name" value="P-loop_NTPase"/>
</dbReference>
<feature type="domain" description="OmpR/PhoB-type" evidence="8">
    <location>
        <begin position="1"/>
        <end position="79"/>
    </location>
</feature>
<dbReference type="GO" id="GO:0043531">
    <property type="term" value="F:ADP binding"/>
    <property type="evidence" value="ECO:0007669"/>
    <property type="project" value="InterPro"/>
</dbReference>
<keyword evidence="5" id="KW-0804">Transcription</keyword>
<feature type="region of interest" description="Disordered" evidence="7">
    <location>
        <begin position="227"/>
        <end position="268"/>
    </location>
</feature>
<evidence type="ECO:0000256" key="2">
    <source>
        <dbReference type="ARBA" id="ARBA00023012"/>
    </source>
</evidence>
<dbReference type="PANTHER" id="PTHR35807">
    <property type="entry name" value="TRANSCRIPTIONAL REGULATOR REDD-RELATED"/>
    <property type="match status" value="1"/>
</dbReference>
<dbReference type="PANTHER" id="PTHR35807:SF1">
    <property type="entry name" value="TRANSCRIPTIONAL REGULATOR REDD"/>
    <property type="match status" value="1"/>
</dbReference>
<evidence type="ECO:0000256" key="6">
    <source>
        <dbReference type="PROSITE-ProRule" id="PRU01091"/>
    </source>
</evidence>
<dbReference type="SMART" id="SM00028">
    <property type="entry name" value="TPR"/>
    <property type="match status" value="6"/>
</dbReference>
<dbReference type="InterPro" id="IPR019734">
    <property type="entry name" value="TPR_rpt"/>
</dbReference>
<dbReference type="Pfam" id="PF03704">
    <property type="entry name" value="BTAD"/>
    <property type="match status" value="1"/>
</dbReference>
<evidence type="ECO:0000313" key="10">
    <source>
        <dbReference type="Proteomes" id="UP000477722"/>
    </source>
</evidence>
<comment type="caution">
    <text evidence="9">The sequence shown here is derived from an EMBL/GenBank/DDBJ whole genome shotgun (WGS) entry which is preliminary data.</text>
</comment>
<name>A0A6G4X413_9ACTN</name>
<dbReference type="PROSITE" id="PS51755">
    <property type="entry name" value="OMPR_PHOB"/>
    <property type="match status" value="1"/>
</dbReference>
<keyword evidence="10" id="KW-1185">Reference proteome</keyword>
<dbReference type="GO" id="GO:0000160">
    <property type="term" value="P:phosphorelay signal transduction system"/>
    <property type="evidence" value="ECO:0007669"/>
    <property type="project" value="UniProtKB-KW"/>
</dbReference>
<accession>A0A6G4X413</accession>
<evidence type="ECO:0000256" key="1">
    <source>
        <dbReference type="ARBA" id="ARBA00005820"/>
    </source>
</evidence>
<dbReference type="SMART" id="SM01043">
    <property type="entry name" value="BTAD"/>
    <property type="match status" value="1"/>
</dbReference>
<gene>
    <name evidence="9" type="ORF">G5C65_28800</name>
</gene>
<evidence type="ECO:0000256" key="3">
    <source>
        <dbReference type="ARBA" id="ARBA00023015"/>
    </source>
</evidence>
<dbReference type="EMBL" id="JAAKZZ010000429">
    <property type="protein sequence ID" value="NGO72279.1"/>
    <property type="molecule type" value="Genomic_DNA"/>
</dbReference>
<dbReference type="InterPro" id="IPR005158">
    <property type="entry name" value="BTAD"/>
</dbReference>
<keyword evidence="2" id="KW-0902">Two-component regulatory system</keyword>
<dbReference type="InterPro" id="IPR016032">
    <property type="entry name" value="Sig_transdc_resp-reg_C-effctor"/>
</dbReference>
<keyword evidence="4 6" id="KW-0238">DNA-binding</keyword>
<feature type="compositionally biased region" description="Basic and acidic residues" evidence="7">
    <location>
        <begin position="227"/>
        <end position="241"/>
    </location>
</feature>
<dbReference type="InterPro" id="IPR036388">
    <property type="entry name" value="WH-like_DNA-bd_sf"/>
</dbReference>